<evidence type="ECO:0000313" key="1">
    <source>
        <dbReference type="EMBL" id="OOK82543.1"/>
    </source>
</evidence>
<proteinExistence type="predicted"/>
<reference evidence="1 2" key="1">
    <citation type="submission" date="2017-02" db="EMBL/GenBank/DDBJ databases">
        <title>Complete genome sequences of Mycobacterium kansasii strains isolated from rhesus macaques.</title>
        <authorList>
            <person name="Panda A."/>
            <person name="Nagaraj S."/>
            <person name="Zhao X."/>
            <person name="Tettelin H."/>
            <person name="Detolla L.J."/>
        </authorList>
    </citation>
    <scope>NUCLEOTIDE SEQUENCE [LARGE SCALE GENOMIC DNA]</scope>
    <source>
        <strain evidence="1 2">11-3813</strain>
    </source>
</reference>
<dbReference type="Proteomes" id="UP000189229">
    <property type="component" value="Unassembled WGS sequence"/>
</dbReference>
<accession>A0A1V3XTH1</accession>
<sequence length="41" mass="4551">MPTDIPPFRLELPGGIGGVVRIVEIYRGDRTFGVYQPSEAF</sequence>
<dbReference type="AlphaFoldDB" id="A0A1V3XTH1"/>
<dbReference type="EMBL" id="MVBM01000001">
    <property type="protein sequence ID" value="OOK82543.1"/>
    <property type="molecule type" value="Genomic_DNA"/>
</dbReference>
<name>A0A1V3XTH1_MYCKA</name>
<comment type="caution">
    <text evidence="1">The sequence shown here is derived from an EMBL/GenBank/DDBJ whole genome shotgun (WGS) entry which is preliminary data.</text>
</comment>
<protein>
    <submittedName>
        <fullName evidence="1">Uncharacterized protein</fullName>
    </submittedName>
</protein>
<gene>
    <name evidence="1" type="ORF">BZL30_0135</name>
</gene>
<evidence type="ECO:0000313" key="2">
    <source>
        <dbReference type="Proteomes" id="UP000189229"/>
    </source>
</evidence>
<organism evidence="1 2">
    <name type="scientific">Mycobacterium kansasii</name>
    <dbReference type="NCBI Taxonomy" id="1768"/>
    <lineage>
        <taxon>Bacteria</taxon>
        <taxon>Bacillati</taxon>
        <taxon>Actinomycetota</taxon>
        <taxon>Actinomycetes</taxon>
        <taxon>Mycobacteriales</taxon>
        <taxon>Mycobacteriaceae</taxon>
        <taxon>Mycobacterium</taxon>
    </lineage>
</organism>